<dbReference type="SUPFAM" id="SSF103088">
    <property type="entry name" value="OmpA-like"/>
    <property type="match status" value="1"/>
</dbReference>
<comment type="caution">
    <text evidence="11">The sequence shown here is derived from an EMBL/GenBank/DDBJ whole genome shotgun (WGS) entry which is preliminary data.</text>
</comment>
<evidence type="ECO:0000313" key="12">
    <source>
        <dbReference type="Proteomes" id="UP000247978"/>
    </source>
</evidence>
<dbReference type="InterPro" id="IPR006665">
    <property type="entry name" value="OmpA-like"/>
</dbReference>
<feature type="transmembrane region" description="Helical" evidence="9">
    <location>
        <begin position="21"/>
        <end position="39"/>
    </location>
</feature>
<keyword evidence="4 9" id="KW-0812">Transmembrane</keyword>
<feature type="region of interest" description="Disordered" evidence="8">
    <location>
        <begin position="80"/>
        <end position="99"/>
    </location>
</feature>
<evidence type="ECO:0000256" key="2">
    <source>
        <dbReference type="ARBA" id="ARBA00008914"/>
    </source>
</evidence>
<sequence>MSRRKQNKKEENMDESWLLPYADMLTLLLALFIVLFAMSEIDVKKFEKLAYIFKTEFSSGAGIVDDAVSIVPEEEPVDLIEAEGEENSDTSADDEAEAEEEDMALLRAMEFEQLRSMQENMEEYIALNSLTDTLGTKLTSEGLLITVRTDITFDSGSSKVKKRGVEVAKEIASFLNTDPPHEIVVSGHADDRPIHTAEFASNWELSSMRAIEFMYLLLEDSELNPKWFSARGYGEFRPVVPNTSKANRALNRRVEVLIQPNYDIEDEIDQNEGQ</sequence>
<dbReference type="RefSeq" id="WP_110395128.1">
    <property type="nucleotide sequence ID" value="NZ_JADIJL010000003.1"/>
</dbReference>
<dbReference type="PANTHER" id="PTHR30329">
    <property type="entry name" value="STATOR ELEMENT OF FLAGELLAR MOTOR COMPLEX"/>
    <property type="match status" value="1"/>
</dbReference>
<dbReference type="PANTHER" id="PTHR30329:SF21">
    <property type="entry name" value="LIPOPROTEIN YIAD-RELATED"/>
    <property type="match status" value="1"/>
</dbReference>
<dbReference type="OrthoDB" id="9815217at2"/>
<dbReference type="PROSITE" id="PS51123">
    <property type="entry name" value="OMPA_2"/>
    <property type="match status" value="1"/>
</dbReference>
<proteinExistence type="inferred from homology"/>
<keyword evidence="5 9" id="KW-1133">Transmembrane helix</keyword>
<evidence type="ECO:0000313" key="11">
    <source>
        <dbReference type="EMBL" id="PXW87545.1"/>
    </source>
</evidence>
<evidence type="ECO:0000256" key="8">
    <source>
        <dbReference type="SAM" id="MobiDB-lite"/>
    </source>
</evidence>
<keyword evidence="6 7" id="KW-0472">Membrane</keyword>
<dbReference type="InterPro" id="IPR050330">
    <property type="entry name" value="Bact_OuterMem_StrucFunc"/>
</dbReference>
<keyword evidence="3" id="KW-1003">Cell membrane</keyword>
<dbReference type="CDD" id="cd07185">
    <property type="entry name" value="OmpA_C-like"/>
    <property type="match status" value="1"/>
</dbReference>
<dbReference type="EMBL" id="QJJQ01000005">
    <property type="protein sequence ID" value="PXW87545.1"/>
    <property type="molecule type" value="Genomic_DNA"/>
</dbReference>
<reference evidence="11 12" key="1">
    <citation type="submission" date="2018-05" db="EMBL/GenBank/DDBJ databases">
        <title>Genomic Encyclopedia of Type Strains, Phase IV (KMG-IV): sequencing the most valuable type-strain genomes for metagenomic binning, comparative biology and taxonomic classification.</title>
        <authorList>
            <person name="Goeker M."/>
        </authorList>
    </citation>
    <scope>NUCLEOTIDE SEQUENCE [LARGE SCALE GENOMIC DNA]</scope>
    <source>
        <strain evidence="11 12">DSM 28556</strain>
    </source>
</reference>
<evidence type="ECO:0000256" key="4">
    <source>
        <dbReference type="ARBA" id="ARBA00022692"/>
    </source>
</evidence>
<evidence type="ECO:0000256" key="6">
    <source>
        <dbReference type="ARBA" id="ARBA00023136"/>
    </source>
</evidence>
<evidence type="ECO:0000256" key="7">
    <source>
        <dbReference type="PROSITE-ProRule" id="PRU00473"/>
    </source>
</evidence>
<gene>
    <name evidence="11" type="ORF">DFR56_105192</name>
</gene>
<dbReference type="InterPro" id="IPR025713">
    <property type="entry name" value="MotB-like_N_dom"/>
</dbReference>
<evidence type="ECO:0000256" key="3">
    <source>
        <dbReference type="ARBA" id="ARBA00022475"/>
    </source>
</evidence>
<dbReference type="Pfam" id="PF13677">
    <property type="entry name" value="MotB_plug"/>
    <property type="match status" value="1"/>
</dbReference>
<accession>A0A2V3W5K7</accession>
<dbReference type="Gene3D" id="3.30.1330.60">
    <property type="entry name" value="OmpA-like domain"/>
    <property type="match status" value="1"/>
</dbReference>
<evidence type="ECO:0000256" key="1">
    <source>
        <dbReference type="ARBA" id="ARBA00004162"/>
    </source>
</evidence>
<evidence type="ECO:0000256" key="5">
    <source>
        <dbReference type="ARBA" id="ARBA00022989"/>
    </source>
</evidence>
<keyword evidence="12" id="KW-1185">Reference proteome</keyword>
<evidence type="ECO:0000256" key="9">
    <source>
        <dbReference type="SAM" id="Phobius"/>
    </source>
</evidence>
<dbReference type="Pfam" id="PF00691">
    <property type="entry name" value="OmpA"/>
    <property type="match status" value="1"/>
</dbReference>
<evidence type="ECO:0000259" key="10">
    <source>
        <dbReference type="PROSITE" id="PS51123"/>
    </source>
</evidence>
<feature type="domain" description="OmpA-like" evidence="10">
    <location>
        <begin position="140"/>
        <end position="262"/>
    </location>
</feature>
<protein>
    <submittedName>
        <fullName evidence="11">Chemotaxis protein MotB</fullName>
    </submittedName>
</protein>
<name>A0A2V3W5K7_9BACI</name>
<comment type="subcellular location">
    <subcellularLocation>
        <location evidence="1">Cell membrane</location>
        <topology evidence="1">Single-pass membrane protein</topology>
    </subcellularLocation>
</comment>
<dbReference type="GO" id="GO:0005886">
    <property type="term" value="C:plasma membrane"/>
    <property type="evidence" value="ECO:0007669"/>
    <property type="project" value="UniProtKB-SubCell"/>
</dbReference>
<organism evidence="11 12">
    <name type="scientific">Pseudogracilibacillus auburnensis</name>
    <dbReference type="NCBI Taxonomy" id="1494959"/>
    <lineage>
        <taxon>Bacteria</taxon>
        <taxon>Bacillati</taxon>
        <taxon>Bacillota</taxon>
        <taxon>Bacilli</taxon>
        <taxon>Bacillales</taxon>
        <taxon>Bacillaceae</taxon>
        <taxon>Pseudogracilibacillus</taxon>
    </lineage>
</organism>
<comment type="similarity">
    <text evidence="2">Belongs to the MotB family.</text>
</comment>
<dbReference type="InterPro" id="IPR036737">
    <property type="entry name" value="OmpA-like_sf"/>
</dbReference>
<dbReference type="AlphaFoldDB" id="A0A2V3W5K7"/>
<dbReference type="Proteomes" id="UP000247978">
    <property type="component" value="Unassembled WGS sequence"/>
</dbReference>